<name>A0A2G9UEH7_TELCI</name>
<dbReference type="OrthoDB" id="10055660at2759"/>
<evidence type="ECO:0000313" key="1">
    <source>
        <dbReference type="EMBL" id="PIO68621.1"/>
    </source>
</evidence>
<accession>A0A2G9UEH7</accession>
<organism evidence="1 2">
    <name type="scientific">Teladorsagia circumcincta</name>
    <name type="common">Brown stomach worm</name>
    <name type="synonym">Ostertagia circumcincta</name>
    <dbReference type="NCBI Taxonomy" id="45464"/>
    <lineage>
        <taxon>Eukaryota</taxon>
        <taxon>Metazoa</taxon>
        <taxon>Ecdysozoa</taxon>
        <taxon>Nematoda</taxon>
        <taxon>Chromadorea</taxon>
        <taxon>Rhabditida</taxon>
        <taxon>Rhabditina</taxon>
        <taxon>Rhabditomorpha</taxon>
        <taxon>Strongyloidea</taxon>
        <taxon>Trichostrongylidae</taxon>
        <taxon>Teladorsagia</taxon>
    </lineage>
</organism>
<evidence type="ECO:0000313" key="2">
    <source>
        <dbReference type="Proteomes" id="UP000230423"/>
    </source>
</evidence>
<protein>
    <recommendedName>
        <fullName evidence="3">Helitron helicase-like domain-containing protein</fullName>
    </recommendedName>
</protein>
<evidence type="ECO:0008006" key="3">
    <source>
        <dbReference type="Google" id="ProtNLM"/>
    </source>
</evidence>
<dbReference type="EMBL" id="KZ347010">
    <property type="protein sequence ID" value="PIO68621.1"/>
    <property type="molecule type" value="Genomic_DNA"/>
</dbReference>
<sequence length="101" mass="11295">MEWQKRGLPHCHVLLKLAGENKSRGAAEVDSMVQAVISNPSTESRLQRMVTACIECEERPDAPCMVDGQCGEEEEAVRRAAERDTSLAAYIELNSEHETMY</sequence>
<keyword evidence="2" id="KW-1185">Reference proteome</keyword>
<proteinExistence type="predicted"/>
<reference evidence="1 2" key="1">
    <citation type="submission" date="2015-09" db="EMBL/GenBank/DDBJ databases">
        <title>Draft genome of the parasitic nematode Teladorsagia circumcincta isolate WARC Sus (inbred).</title>
        <authorList>
            <person name="Mitreva M."/>
        </authorList>
    </citation>
    <scope>NUCLEOTIDE SEQUENCE [LARGE SCALE GENOMIC DNA]</scope>
    <source>
        <strain evidence="1 2">S</strain>
    </source>
</reference>
<gene>
    <name evidence="1" type="ORF">TELCIR_09579</name>
</gene>
<dbReference type="Proteomes" id="UP000230423">
    <property type="component" value="Unassembled WGS sequence"/>
</dbReference>
<dbReference type="AlphaFoldDB" id="A0A2G9UEH7"/>